<evidence type="ECO:0000313" key="2">
    <source>
        <dbReference type="EMBL" id="OCF24199.1"/>
    </source>
</evidence>
<gene>
    <name evidence="2" type="ORF">I302_05658</name>
</gene>
<dbReference type="VEuPathDB" id="FungiDB:I302_05658"/>
<feature type="compositionally biased region" description="Basic and acidic residues" evidence="1">
    <location>
        <begin position="128"/>
        <end position="142"/>
    </location>
</feature>
<reference evidence="2" key="2">
    <citation type="submission" date="2014-01" db="EMBL/GenBank/DDBJ databases">
        <title>Evolution of pathogenesis and genome organization in the Tremellales.</title>
        <authorList>
            <person name="Cuomo C."/>
            <person name="Litvintseva A."/>
            <person name="Heitman J."/>
            <person name="Chen Y."/>
            <person name="Sun S."/>
            <person name="Springer D."/>
            <person name="Dromer F."/>
            <person name="Young S."/>
            <person name="Zeng Q."/>
            <person name="Chapman S."/>
            <person name="Gujja S."/>
            <person name="Saif S."/>
            <person name="Birren B."/>
        </authorList>
    </citation>
    <scope>NUCLEOTIDE SEQUENCE</scope>
    <source>
        <strain evidence="2">CBS 10118</strain>
    </source>
</reference>
<reference evidence="2" key="1">
    <citation type="submission" date="2013-07" db="EMBL/GenBank/DDBJ databases">
        <title>The Genome Sequence of Cryptococcus bestiolae CBS10118.</title>
        <authorList>
            <consortium name="The Broad Institute Genome Sequencing Platform"/>
            <person name="Cuomo C."/>
            <person name="Litvintseva A."/>
            <person name="Chen Y."/>
            <person name="Heitman J."/>
            <person name="Sun S."/>
            <person name="Springer D."/>
            <person name="Dromer F."/>
            <person name="Young S.K."/>
            <person name="Zeng Q."/>
            <person name="Gargeya S."/>
            <person name="Fitzgerald M."/>
            <person name="Abouelleil A."/>
            <person name="Alvarado L."/>
            <person name="Berlin A.M."/>
            <person name="Chapman S.B."/>
            <person name="Dewar J."/>
            <person name="Goldberg J."/>
            <person name="Griggs A."/>
            <person name="Gujja S."/>
            <person name="Hansen M."/>
            <person name="Howarth C."/>
            <person name="Imamovic A."/>
            <person name="Larimer J."/>
            <person name="McCowan C."/>
            <person name="Murphy C."/>
            <person name="Pearson M."/>
            <person name="Priest M."/>
            <person name="Roberts A."/>
            <person name="Saif S."/>
            <person name="Shea T."/>
            <person name="Sykes S."/>
            <person name="Wortman J."/>
            <person name="Nusbaum C."/>
            <person name="Birren B."/>
        </authorList>
    </citation>
    <scope>NUCLEOTIDE SEQUENCE [LARGE SCALE GENOMIC DNA]</scope>
    <source>
        <strain evidence="2">CBS 10118</strain>
    </source>
</reference>
<name>A0A1B9FZK8_9TREE</name>
<dbReference type="AlphaFoldDB" id="A0A1B9FZK8"/>
<feature type="compositionally biased region" description="Basic and acidic residues" evidence="1">
    <location>
        <begin position="57"/>
        <end position="68"/>
    </location>
</feature>
<feature type="compositionally biased region" description="Polar residues" evidence="1">
    <location>
        <begin position="195"/>
        <end position="208"/>
    </location>
</feature>
<accession>A0A1B9FZK8</accession>
<organism evidence="2">
    <name type="scientific">Kwoniella bestiolae CBS 10118</name>
    <dbReference type="NCBI Taxonomy" id="1296100"/>
    <lineage>
        <taxon>Eukaryota</taxon>
        <taxon>Fungi</taxon>
        <taxon>Dikarya</taxon>
        <taxon>Basidiomycota</taxon>
        <taxon>Agaricomycotina</taxon>
        <taxon>Tremellomycetes</taxon>
        <taxon>Tremellales</taxon>
        <taxon>Cryptococcaceae</taxon>
        <taxon>Kwoniella</taxon>
    </lineage>
</organism>
<feature type="compositionally biased region" description="Basic and acidic residues" evidence="1">
    <location>
        <begin position="100"/>
        <end position="118"/>
    </location>
</feature>
<evidence type="ECO:0000256" key="1">
    <source>
        <dbReference type="SAM" id="MobiDB-lite"/>
    </source>
</evidence>
<feature type="compositionally biased region" description="Polar residues" evidence="1">
    <location>
        <begin position="69"/>
        <end position="84"/>
    </location>
</feature>
<dbReference type="EMBL" id="KI894022">
    <property type="protein sequence ID" value="OCF24199.1"/>
    <property type="molecule type" value="Genomic_DNA"/>
</dbReference>
<feature type="compositionally biased region" description="Polar residues" evidence="1">
    <location>
        <begin position="146"/>
        <end position="186"/>
    </location>
</feature>
<feature type="region of interest" description="Disordered" evidence="1">
    <location>
        <begin position="1"/>
        <end position="219"/>
    </location>
</feature>
<sequence>MSSIDGSPPKDLSTGDPVQPLNRNRDTNDIQPPPGLEGLRGTYNRDHQGFYSSESVFRADRSLEESHPSETNTQIDVETCSNDGPTRLKDSAEQDTDTAISERVDHEPPLQDQGDKSKSPVFVGWNDDTMKVNSRSELRTIEPRSGSLQPLRTSWASTLNPNSTHHTPSGLGSRNLTVFRPSSRSPSYGKRRKTNLGSQAGRNLTSDTSRPHKKMVKDG</sequence>
<protein>
    <submittedName>
        <fullName evidence="2">Uncharacterized protein</fullName>
    </submittedName>
</protein>
<proteinExistence type="predicted"/>